<proteinExistence type="predicted"/>
<dbReference type="GO" id="GO:0004519">
    <property type="term" value="F:endonuclease activity"/>
    <property type="evidence" value="ECO:0007669"/>
    <property type="project" value="UniProtKB-KW"/>
</dbReference>
<protein>
    <submittedName>
        <fullName evidence="1">Restriction endonuclease</fullName>
    </submittedName>
</protein>
<dbReference type="AlphaFoldDB" id="A0A6I1FJM4"/>
<dbReference type="EMBL" id="WEIO01000001">
    <property type="protein sequence ID" value="KAB7708790.1"/>
    <property type="molecule type" value="Genomic_DNA"/>
</dbReference>
<keyword evidence="1" id="KW-0255">Endonuclease</keyword>
<keyword evidence="1" id="KW-0378">Hydrolase</keyword>
<evidence type="ECO:0000313" key="1">
    <source>
        <dbReference type="EMBL" id="KAB7708790.1"/>
    </source>
</evidence>
<comment type="caution">
    <text evidence="1">The sequence shown here is derived from an EMBL/GenBank/DDBJ whole genome shotgun (WGS) entry which is preliminary data.</text>
</comment>
<keyword evidence="2" id="KW-1185">Reference proteome</keyword>
<dbReference type="RefSeq" id="WP_152149317.1">
    <property type="nucleotide sequence ID" value="NZ_WEIO01000001.1"/>
</dbReference>
<keyword evidence="1" id="KW-0540">Nuclease</keyword>
<accession>A0A6I1FJM4</accession>
<evidence type="ECO:0000313" key="2">
    <source>
        <dbReference type="Proteomes" id="UP000429595"/>
    </source>
</evidence>
<dbReference type="Gene3D" id="3.40.91.30">
    <property type="match status" value="1"/>
</dbReference>
<gene>
    <name evidence="1" type="ORF">F9802_01170</name>
</gene>
<organism evidence="1 2">
    <name type="scientific">Bacillus aerolatus</name>
    <dbReference type="NCBI Taxonomy" id="2653354"/>
    <lineage>
        <taxon>Bacteria</taxon>
        <taxon>Bacillati</taxon>
        <taxon>Bacillota</taxon>
        <taxon>Bacilli</taxon>
        <taxon>Bacillales</taxon>
        <taxon>Bacillaceae</taxon>
        <taxon>Bacillus</taxon>
    </lineage>
</organism>
<reference evidence="1 2" key="1">
    <citation type="submission" date="2019-10" db="EMBL/GenBank/DDBJ databases">
        <title>Bacillus aerolatum sp. nov., isolated from bioaerosol of sport playgrounds.</title>
        <authorList>
            <person name="Chen P."/>
            <person name="Zhang G."/>
        </authorList>
    </citation>
    <scope>NUCLEOTIDE SEQUENCE [LARGE SCALE GENOMIC DNA]</scope>
    <source>
        <strain evidence="1 2">CX253</strain>
    </source>
</reference>
<name>A0A6I1FJM4_9BACI</name>
<sequence>MNRGYAGFYKNFYLRSSYEYAYAVYLDYFSLPWSYEDKVFDIGYKKYKPDFFFYDKYGNLEKIVEIKSREPKVKENALKILNTIEEIYNIKCVLISYEELLELYNELPFSLNSVITKWNSSLDTTINKSSKGELNAHYQMKHSEEVKKKIGEHTKQLWASNSASKERMIEGLRKSGLSQKGKIKTPREIRRCKLCIEKFEVLITSSQVYCSQQCSGKYAIEIATQAYIHKREGIHAEIRTYIIQWAEQNKELILQAQFNRIKPTINPMVEEIYQRFGVKDFRVISKAVFGEDRGRKELLIFMKQVCNEDVC</sequence>
<dbReference type="Proteomes" id="UP000429595">
    <property type="component" value="Unassembled WGS sequence"/>
</dbReference>